<keyword evidence="2" id="KW-0808">Transferase</keyword>
<dbReference type="EMBL" id="CAFBNB010000192">
    <property type="protein sequence ID" value="CAB4936891.1"/>
    <property type="molecule type" value="Genomic_DNA"/>
</dbReference>
<dbReference type="PANTHER" id="PTHR21599:SF0">
    <property type="entry name" value="GLYCERATE KINASE"/>
    <property type="match status" value="1"/>
</dbReference>
<dbReference type="InterPro" id="IPR004381">
    <property type="entry name" value="Glycerate_kinase"/>
</dbReference>
<dbReference type="GO" id="GO:0031388">
    <property type="term" value="P:organic acid phosphorylation"/>
    <property type="evidence" value="ECO:0007669"/>
    <property type="project" value="InterPro"/>
</dbReference>
<accession>A0A6J7J226</accession>
<evidence type="ECO:0000313" key="4">
    <source>
        <dbReference type="EMBL" id="CAB4936891.1"/>
    </source>
</evidence>
<evidence type="ECO:0000256" key="3">
    <source>
        <dbReference type="ARBA" id="ARBA00022777"/>
    </source>
</evidence>
<dbReference type="GO" id="GO:0008887">
    <property type="term" value="F:glycerate kinase activity"/>
    <property type="evidence" value="ECO:0007669"/>
    <property type="project" value="InterPro"/>
</dbReference>
<gene>
    <name evidence="4" type="ORF">UFOPK3720_01035</name>
</gene>
<dbReference type="InterPro" id="IPR036129">
    <property type="entry name" value="Glycerate_kinase_sf"/>
</dbReference>
<reference evidence="4" key="1">
    <citation type="submission" date="2020-05" db="EMBL/GenBank/DDBJ databases">
        <authorList>
            <person name="Chiriac C."/>
            <person name="Salcher M."/>
            <person name="Ghai R."/>
            <person name="Kavagutti S V."/>
        </authorList>
    </citation>
    <scope>NUCLEOTIDE SEQUENCE</scope>
</reference>
<protein>
    <submittedName>
        <fullName evidence="4">Unannotated protein</fullName>
    </submittedName>
</protein>
<dbReference type="PIRSF" id="PIRSF006078">
    <property type="entry name" value="GlxK"/>
    <property type="match status" value="1"/>
</dbReference>
<organism evidence="4">
    <name type="scientific">freshwater metagenome</name>
    <dbReference type="NCBI Taxonomy" id="449393"/>
    <lineage>
        <taxon>unclassified sequences</taxon>
        <taxon>metagenomes</taxon>
        <taxon>ecological metagenomes</taxon>
    </lineage>
</organism>
<evidence type="ECO:0000256" key="2">
    <source>
        <dbReference type="ARBA" id="ARBA00022679"/>
    </source>
</evidence>
<dbReference type="AlphaFoldDB" id="A0A6J7J226"/>
<dbReference type="InterPro" id="IPR018193">
    <property type="entry name" value="Glyc_kinase_flavodox-like_fold"/>
</dbReference>
<dbReference type="Gene3D" id="3.40.50.10350">
    <property type="entry name" value="Glycerate kinase, domain 1"/>
    <property type="match status" value="1"/>
</dbReference>
<keyword evidence="3" id="KW-0418">Kinase</keyword>
<comment type="similarity">
    <text evidence="1">Belongs to the glycerate kinase type-1 family.</text>
</comment>
<dbReference type="NCBIfam" id="TIGR00045">
    <property type="entry name" value="glycerate kinase"/>
    <property type="match status" value="1"/>
</dbReference>
<dbReference type="Gene3D" id="3.90.1510.10">
    <property type="entry name" value="Glycerate kinase, domain 2"/>
    <property type="match status" value="1"/>
</dbReference>
<dbReference type="Pfam" id="PF02595">
    <property type="entry name" value="Gly_kinase"/>
    <property type="match status" value="1"/>
</dbReference>
<dbReference type="InterPro" id="IPR018197">
    <property type="entry name" value="Glycerate_kinase_RE-like"/>
</dbReference>
<evidence type="ECO:0000256" key="1">
    <source>
        <dbReference type="ARBA" id="ARBA00006284"/>
    </source>
</evidence>
<proteinExistence type="inferred from homology"/>
<sequence>MRILIAPDKFKATLSAHEVCASLAEPLRASGHVVDELPLADGGDGTASVVLNHGFTAREAPAVDGLGRPRTGVIAWRGDEAFIEMAQVCGLATVGDVKPDPWHATSLGLGLAARAARDAGASSITLALGGSASIDGGVGLLKGLGFAVLDRRAHPVSPDLAGMSQAVSIEPIVFGGSWRVIVDVTSPLVGPQGAVRVFGPQKGLESRELGRVSAAMCRWASLLELAFGVDVAHIAGGGAAGGVAAAARAALDASIESGAEYVADLTALRDRVRAADLVVTGEGSFDEQTFAGKAPGLVIDIARDIGRPVYVVAGMTNLTEQQWSHRGVAGVVTCSDLAGSAESARLDPRRWIDAAAARLAGRLDPALGAVD</sequence>
<dbReference type="SUPFAM" id="SSF110738">
    <property type="entry name" value="Glycerate kinase I"/>
    <property type="match status" value="1"/>
</dbReference>
<dbReference type="PANTHER" id="PTHR21599">
    <property type="entry name" value="GLYCERATE KINASE"/>
    <property type="match status" value="1"/>
</dbReference>
<name>A0A6J7J226_9ZZZZ</name>